<feature type="transmembrane region" description="Helical" evidence="1">
    <location>
        <begin position="47"/>
        <end position="68"/>
    </location>
</feature>
<keyword evidence="1" id="KW-0812">Transmembrane</keyword>
<feature type="transmembrane region" description="Helical" evidence="1">
    <location>
        <begin position="80"/>
        <end position="98"/>
    </location>
</feature>
<dbReference type="Proteomes" id="UP000472273">
    <property type="component" value="Unplaced"/>
</dbReference>
<dbReference type="PANTHER" id="PTHR10306">
    <property type="entry name" value="SYNAPTOPHYSIN"/>
    <property type="match status" value="1"/>
</dbReference>
<evidence type="ECO:0000313" key="3">
    <source>
        <dbReference type="Proteomes" id="UP000472273"/>
    </source>
</evidence>
<proteinExistence type="predicted"/>
<dbReference type="Ensembl" id="ENSPTXT00000019486.1">
    <property type="protein sequence ID" value="ENSPTXP00000018912.1"/>
    <property type="gene ID" value="ENSPTXG00000013045.1"/>
</dbReference>
<keyword evidence="3" id="KW-1185">Reference proteome</keyword>
<name>A0A670Z4C7_PSETE</name>
<reference evidence="2" key="2">
    <citation type="submission" date="2025-09" db="UniProtKB">
        <authorList>
            <consortium name="Ensembl"/>
        </authorList>
    </citation>
    <scope>IDENTIFICATION</scope>
</reference>
<evidence type="ECO:0008006" key="4">
    <source>
        <dbReference type="Google" id="ProtNLM"/>
    </source>
</evidence>
<protein>
    <recommendedName>
        <fullName evidence="4">MARVEL domain-containing protein</fullName>
    </recommendedName>
</protein>
<sequence>MSDFHLDLSPLKEIQRHHHTVSCHGVENKTVTASFSYAGNLVGHFSLAQFFVTFGVLIFYCMIFYLGYIQNGSNFPMIDYIFTFCAVFLWLVSMAAWAKALVDIIPQIFSCCSKHLFLVLTDLISLQSKQLSKVFSNTTIQKHHLKIMKDPKRDFVCMDHIY</sequence>
<keyword evidence="1" id="KW-0472">Membrane</keyword>
<keyword evidence="1" id="KW-1133">Transmembrane helix</keyword>
<reference evidence="2" key="1">
    <citation type="submission" date="2025-08" db="UniProtKB">
        <authorList>
            <consortium name="Ensembl"/>
        </authorList>
    </citation>
    <scope>IDENTIFICATION</scope>
</reference>
<evidence type="ECO:0000256" key="1">
    <source>
        <dbReference type="SAM" id="Phobius"/>
    </source>
</evidence>
<dbReference type="GO" id="GO:0030672">
    <property type="term" value="C:synaptic vesicle membrane"/>
    <property type="evidence" value="ECO:0007669"/>
    <property type="project" value="TreeGrafter"/>
</dbReference>
<evidence type="ECO:0000313" key="2">
    <source>
        <dbReference type="Ensembl" id="ENSPTXP00000018912.1"/>
    </source>
</evidence>
<accession>A0A670Z4C7</accession>
<dbReference type="AlphaFoldDB" id="A0A670Z4C7"/>
<dbReference type="PANTHER" id="PTHR10306:SF9">
    <property type="entry name" value="SYNAPTOPHYSIN-LIKE PROTEIN 1"/>
    <property type="match status" value="1"/>
</dbReference>
<organism evidence="2 3">
    <name type="scientific">Pseudonaja textilis</name>
    <name type="common">Eastern brown snake</name>
    <dbReference type="NCBI Taxonomy" id="8673"/>
    <lineage>
        <taxon>Eukaryota</taxon>
        <taxon>Metazoa</taxon>
        <taxon>Chordata</taxon>
        <taxon>Craniata</taxon>
        <taxon>Vertebrata</taxon>
        <taxon>Euteleostomi</taxon>
        <taxon>Lepidosauria</taxon>
        <taxon>Squamata</taxon>
        <taxon>Bifurcata</taxon>
        <taxon>Unidentata</taxon>
        <taxon>Episquamata</taxon>
        <taxon>Toxicofera</taxon>
        <taxon>Serpentes</taxon>
        <taxon>Colubroidea</taxon>
        <taxon>Elapidae</taxon>
        <taxon>Hydrophiinae</taxon>
        <taxon>Pseudonaja</taxon>
    </lineage>
</organism>
<dbReference type="InterPro" id="IPR001285">
    <property type="entry name" value="Synaptophysin/porin"/>
</dbReference>